<comment type="caution">
    <text evidence="2">The sequence shown here is derived from an EMBL/GenBank/DDBJ whole genome shotgun (WGS) entry which is preliminary data.</text>
</comment>
<feature type="compositionally biased region" description="Basic and acidic residues" evidence="1">
    <location>
        <begin position="94"/>
        <end position="108"/>
    </location>
</feature>
<keyword evidence="3" id="KW-1185">Reference proteome</keyword>
<dbReference type="RefSeq" id="WP_358364634.1">
    <property type="nucleotide sequence ID" value="NZ_JBEZFP010000221.1"/>
</dbReference>
<evidence type="ECO:0000313" key="3">
    <source>
        <dbReference type="Proteomes" id="UP001551482"/>
    </source>
</evidence>
<accession>A0ABV3DW45</accession>
<feature type="region of interest" description="Disordered" evidence="1">
    <location>
        <begin position="91"/>
        <end position="121"/>
    </location>
</feature>
<dbReference type="EMBL" id="JBEZFP010000221">
    <property type="protein sequence ID" value="MEU8139980.1"/>
    <property type="molecule type" value="Genomic_DNA"/>
</dbReference>
<feature type="region of interest" description="Disordered" evidence="1">
    <location>
        <begin position="61"/>
        <end position="80"/>
    </location>
</feature>
<protein>
    <submittedName>
        <fullName evidence="2">Uncharacterized protein</fullName>
    </submittedName>
</protein>
<gene>
    <name evidence="2" type="ORF">AB0C36_41605</name>
</gene>
<dbReference type="Proteomes" id="UP001551482">
    <property type="component" value="Unassembled WGS sequence"/>
</dbReference>
<proteinExistence type="predicted"/>
<sequence>MNGDMDQVGNGGANEVVLVFGPVAAVEQVVGRLTACGVLAVPAPVLPDAGNPVRGSCVLRMTTPGGGRTPDRGPGNGWRKTTAGLLQSLATVLRRPDRDTARRPEGSQHGRPGRHRARTGS</sequence>
<feature type="compositionally biased region" description="Basic residues" evidence="1">
    <location>
        <begin position="111"/>
        <end position="121"/>
    </location>
</feature>
<organism evidence="2 3">
    <name type="scientific">Streptodolium elevatio</name>
    <dbReference type="NCBI Taxonomy" id="3157996"/>
    <lineage>
        <taxon>Bacteria</taxon>
        <taxon>Bacillati</taxon>
        <taxon>Actinomycetota</taxon>
        <taxon>Actinomycetes</taxon>
        <taxon>Kitasatosporales</taxon>
        <taxon>Streptomycetaceae</taxon>
        <taxon>Streptodolium</taxon>
    </lineage>
</organism>
<evidence type="ECO:0000313" key="2">
    <source>
        <dbReference type="EMBL" id="MEU8139980.1"/>
    </source>
</evidence>
<name>A0ABV3DW45_9ACTN</name>
<evidence type="ECO:0000256" key="1">
    <source>
        <dbReference type="SAM" id="MobiDB-lite"/>
    </source>
</evidence>
<reference evidence="2 3" key="1">
    <citation type="submission" date="2024-06" db="EMBL/GenBank/DDBJ databases">
        <title>The Natural Products Discovery Center: Release of the First 8490 Sequenced Strains for Exploring Actinobacteria Biosynthetic Diversity.</title>
        <authorList>
            <person name="Kalkreuter E."/>
            <person name="Kautsar S.A."/>
            <person name="Yang D."/>
            <person name="Bader C.D."/>
            <person name="Teijaro C.N."/>
            <person name="Fluegel L."/>
            <person name="Davis C.M."/>
            <person name="Simpson J.R."/>
            <person name="Lauterbach L."/>
            <person name="Steele A.D."/>
            <person name="Gui C."/>
            <person name="Meng S."/>
            <person name="Li G."/>
            <person name="Viehrig K."/>
            <person name="Ye F."/>
            <person name="Su P."/>
            <person name="Kiefer A.F."/>
            <person name="Nichols A."/>
            <person name="Cepeda A.J."/>
            <person name="Yan W."/>
            <person name="Fan B."/>
            <person name="Jiang Y."/>
            <person name="Adhikari A."/>
            <person name="Zheng C.-J."/>
            <person name="Schuster L."/>
            <person name="Cowan T.M."/>
            <person name="Smanski M.J."/>
            <person name="Chevrette M.G."/>
            <person name="De Carvalho L.P.S."/>
            <person name="Shen B."/>
        </authorList>
    </citation>
    <scope>NUCLEOTIDE SEQUENCE [LARGE SCALE GENOMIC DNA]</scope>
    <source>
        <strain evidence="2 3">NPDC048946</strain>
    </source>
</reference>